<keyword evidence="6" id="KW-1185">Reference proteome</keyword>
<dbReference type="PANTHER" id="PTHR33365:SF11">
    <property type="entry name" value="TAT PATHWAY SIGNAL SEQUENCE"/>
    <property type="match status" value="1"/>
</dbReference>
<dbReference type="Proteomes" id="UP000799772">
    <property type="component" value="Unassembled WGS sequence"/>
</dbReference>
<keyword evidence="4" id="KW-0812">Transmembrane</keyword>
<organism evidence="5 6">
    <name type="scientific">Rhizodiscina lignyota</name>
    <dbReference type="NCBI Taxonomy" id="1504668"/>
    <lineage>
        <taxon>Eukaryota</taxon>
        <taxon>Fungi</taxon>
        <taxon>Dikarya</taxon>
        <taxon>Ascomycota</taxon>
        <taxon>Pezizomycotina</taxon>
        <taxon>Dothideomycetes</taxon>
        <taxon>Pleosporomycetidae</taxon>
        <taxon>Aulographales</taxon>
        <taxon>Rhizodiscinaceae</taxon>
        <taxon>Rhizodiscina</taxon>
    </lineage>
</organism>
<evidence type="ECO:0000313" key="5">
    <source>
        <dbReference type="EMBL" id="KAF2102914.1"/>
    </source>
</evidence>
<evidence type="ECO:0000256" key="1">
    <source>
        <dbReference type="ARBA" id="ARBA00004685"/>
    </source>
</evidence>
<reference evidence="5" key="1">
    <citation type="journal article" date="2020" name="Stud. Mycol.">
        <title>101 Dothideomycetes genomes: a test case for predicting lifestyles and emergence of pathogens.</title>
        <authorList>
            <person name="Haridas S."/>
            <person name="Albert R."/>
            <person name="Binder M."/>
            <person name="Bloem J."/>
            <person name="Labutti K."/>
            <person name="Salamov A."/>
            <person name="Andreopoulos B."/>
            <person name="Baker S."/>
            <person name="Barry K."/>
            <person name="Bills G."/>
            <person name="Bluhm B."/>
            <person name="Cannon C."/>
            <person name="Castanera R."/>
            <person name="Culley D."/>
            <person name="Daum C."/>
            <person name="Ezra D."/>
            <person name="Gonzalez J."/>
            <person name="Henrissat B."/>
            <person name="Kuo A."/>
            <person name="Liang C."/>
            <person name="Lipzen A."/>
            <person name="Lutzoni F."/>
            <person name="Magnuson J."/>
            <person name="Mondo S."/>
            <person name="Nolan M."/>
            <person name="Ohm R."/>
            <person name="Pangilinan J."/>
            <person name="Park H.-J."/>
            <person name="Ramirez L."/>
            <person name="Alfaro M."/>
            <person name="Sun H."/>
            <person name="Tritt A."/>
            <person name="Yoshinaga Y."/>
            <person name="Zwiers L.-H."/>
            <person name="Turgeon B."/>
            <person name="Goodwin S."/>
            <person name="Spatafora J."/>
            <person name="Crous P."/>
            <person name="Grigoriev I."/>
        </authorList>
    </citation>
    <scope>NUCLEOTIDE SEQUENCE</scope>
    <source>
        <strain evidence="5">CBS 133067</strain>
    </source>
</reference>
<dbReference type="AlphaFoldDB" id="A0A9P4IKP1"/>
<protein>
    <recommendedName>
        <fullName evidence="7">Oxidase ustYa</fullName>
    </recommendedName>
</protein>
<dbReference type="EMBL" id="ML978122">
    <property type="protein sequence ID" value="KAF2102914.1"/>
    <property type="molecule type" value="Genomic_DNA"/>
</dbReference>
<comment type="caution">
    <text evidence="5">The sequence shown here is derived from an EMBL/GenBank/DDBJ whole genome shotgun (WGS) entry which is preliminary data.</text>
</comment>
<evidence type="ECO:0000256" key="3">
    <source>
        <dbReference type="ARBA" id="ARBA00035112"/>
    </source>
</evidence>
<dbReference type="InterPro" id="IPR021765">
    <property type="entry name" value="UstYa-like"/>
</dbReference>
<dbReference type="OrthoDB" id="3687641at2759"/>
<sequence>MYPAVRSNPFSHLWKESYSPVSGDSTEDFPHDENRLVLKLCRQIRILTACCVILLGLLLFPLIKVAVQLPLSSPSLSQSLNPENLLLAPDYPLVAKKFEAVTVTEITAEVEAVWEADMPRGRGFVNVPTGRKDGSEDIYVVSVFHQLHCLYMIQQSFGRAMENSSQVPDQEVWHTYHCTEFLRQAIKCSADPALDTTAANADVPTGRSTTGWDGTHICRDYDSLFAWAEEHRTNERVGAGSLPGHHDGHH</sequence>
<dbReference type="GO" id="GO:0016491">
    <property type="term" value="F:oxidoreductase activity"/>
    <property type="evidence" value="ECO:0007669"/>
    <property type="project" value="UniProtKB-KW"/>
</dbReference>
<proteinExistence type="inferred from homology"/>
<name>A0A9P4IKP1_9PEZI</name>
<evidence type="ECO:0000313" key="6">
    <source>
        <dbReference type="Proteomes" id="UP000799772"/>
    </source>
</evidence>
<keyword evidence="2" id="KW-0560">Oxidoreductase</keyword>
<keyword evidence="4" id="KW-1133">Transmembrane helix</keyword>
<gene>
    <name evidence="5" type="ORF">NA57DRAFT_71899</name>
</gene>
<accession>A0A9P4IKP1</accession>
<evidence type="ECO:0008006" key="7">
    <source>
        <dbReference type="Google" id="ProtNLM"/>
    </source>
</evidence>
<evidence type="ECO:0000256" key="4">
    <source>
        <dbReference type="SAM" id="Phobius"/>
    </source>
</evidence>
<keyword evidence="4" id="KW-0472">Membrane</keyword>
<dbReference type="Pfam" id="PF11807">
    <property type="entry name" value="UstYa"/>
    <property type="match status" value="1"/>
</dbReference>
<feature type="transmembrane region" description="Helical" evidence="4">
    <location>
        <begin position="44"/>
        <end position="63"/>
    </location>
</feature>
<comment type="similarity">
    <text evidence="3">Belongs to the ustYa family.</text>
</comment>
<evidence type="ECO:0000256" key="2">
    <source>
        <dbReference type="ARBA" id="ARBA00023002"/>
    </source>
</evidence>
<dbReference type="GO" id="GO:0043386">
    <property type="term" value="P:mycotoxin biosynthetic process"/>
    <property type="evidence" value="ECO:0007669"/>
    <property type="project" value="InterPro"/>
</dbReference>
<comment type="pathway">
    <text evidence="1">Mycotoxin biosynthesis.</text>
</comment>
<dbReference type="PANTHER" id="PTHR33365">
    <property type="entry name" value="YALI0B05434P"/>
    <property type="match status" value="1"/>
</dbReference>